<evidence type="ECO:0000313" key="2">
    <source>
        <dbReference type="Proteomes" id="UP000564425"/>
    </source>
</evidence>
<dbReference type="AlphaFoldDB" id="A0A7J9NWJ8"/>
<comment type="caution">
    <text evidence="1">The sequence shown here is derived from an EMBL/GenBank/DDBJ whole genome shotgun (WGS) entry which is preliminary data.</text>
</comment>
<proteinExistence type="predicted"/>
<organism evidence="1 2">
    <name type="scientific">Methanococcus maripaludis</name>
    <name type="common">Methanococcus deltae</name>
    <dbReference type="NCBI Taxonomy" id="39152"/>
    <lineage>
        <taxon>Archaea</taxon>
        <taxon>Methanobacteriati</taxon>
        <taxon>Methanobacteriota</taxon>
        <taxon>Methanomada group</taxon>
        <taxon>Methanococci</taxon>
        <taxon>Methanococcales</taxon>
        <taxon>Methanococcaceae</taxon>
        <taxon>Methanococcus</taxon>
    </lineage>
</organism>
<gene>
    <name evidence="1" type="ORF">HNP86_001850</name>
</gene>
<evidence type="ECO:0000313" key="1">
    <source>
        <dbReference type="EMBL" id="MBA2851691.1"/>
    </source>
</evidence>
<dbReference type="Proteomes" id="UP000564425">
    <property type="component" value="Unassembled WGS sequence"/>
</dbReference>
<dbReference type="EMBL" id="JACDUH010000003">
    <property type="protein sequence ID" value="MBA2851691.1"/>
    <property type="molecule type" value="Genomic_DNA"/>
</dbReference>
<sequence>MRFKYNFEFETNIPIGDLHHITENIVKLLPDSISDYSFTPKDDGFTLEGNSALSMIETDALISHLNVYYGKTGIGYTVKKVDSATSPFTTLNDRTVLSVHV</sequence>
<accession>A0A7J9NWJ8</accession>
<name>A0A7J9NWJ8_METMI</name>
<reference evidence="1 2" key="1">
    <citation type="submission" date="2020-07" db="EMBL/GenBank/DDBJ databases">
        <title>Genomic Encyclopedia of Type Strains, Phase IV (KMG-V): Genome sequencing to study the core and pangenomes of soil and plant-associated prokaryotes.</title>
        <authorList>
            <person name="Whitman W."/>
        </authorList>
    </citation>
    <scope>NUCLEOTIDE SEQUENCE [LARGE SCALE GENOMIC DNA]</scope>
    <source>
        <strain evidence="1 2">A1</strain>
    </source>
</reference>
<dbReference type="RefSeq" id="WP_181501517.1">
    <property type="nucleotide sequence ID" value="NZ_JACDUH010000003.1"/>
</dbReference>
<protein>
    <submittedName>
        <fullName evidence="1">Uncharacterized protein</fullName>
    </submittedName>
</protein>